<evidence type="ECO:0000256" key="2">
    <source>
        <dbReference type="ARBA" id="ARBA00023300"/>
    </source>
</evidence>
<dbReference type="EMBL" id="JADWDC010000023">
    <property type="protein sequence ID" value="MCC0177485.1"/>
    <property type="molecule type" value="Genomic_DNA"/>
</dbReference>
<dbReference type="AlphaFoldDB" id="A0A964BTC4"/>
<evidence type="ECO:0000256" key="1">
    <source>
        <dbReference type="ARBA" id="ARBA00022531"/>
    </source>
</evidence>
<dbReference type="PANTHER" id="PTHR36539:SF1">
    <property type="entry name" value="BACTERIAL MICROCOMPARTMENT SHELL VERTEX PROTEIN EUTN"/>
    <property type="match status" value="1"/>
</dbReference>
<dbReference type="PANTHER" id="PTHR36539">
    <property type="entry name" value="ETHANOLAMINE UTILIZATION PROTEIN EUTN"/>
    <property type="match status" value="1"/>
</dbReference>
<comment type="caution">
    <text evidence="8">The sequence shown here is derived from an EMBL/GenBank/DDBJ whole genome shotgun (WGS) entry which is preliminary data.</text>
</comment>
<proteinExistence type="inferred from homology"/>
<dbReference type="Gene3D" id="2.40.50.220">
    <property type="entry name" value="EutN/Ccml"/>
    <property type="match status" value="1"/>
</dbReference>
<evidence type="ECO:0000256" key="3">
    <source>
        <dbReference type="ARBA" id="ARBA00023569"/>
    </source>
</evidence>
<evidence type="ECO:0000256" key="6">
    <source>
        <dbReference type="ARBA" id="ARBA00024446"/>
    </source>
</evidence>
<dbReference type="GO" id="GO:0015979">
    <property type="term" value="P:photosynthesis"/>
    <property type="evidence" value="ECO:0007669"/>
    <property type="project" value="UniProtKB-KW"/>
</dbReference>
<dbReference type="InterPro" id="IPR046387">
    <property type="entry name" value="CcmL"/>
</dbReference>
<comment type="similarity">
    <text evidence="7">Belongs to the CcmL/EutN family. CcmL subfamily.</text>
</comment>
<gene>
    <name evidence="7" type="primary">ccmL</name>
    <name evidence="8" type="ORF">I4641_10900</name>
</gene>
<dbReference type="GO" id="GO:0043886">
    <property type="term" value="F:structural constituent of carboxysome shell"/>
    <property type="evidence" value="ECO:0007669"/>
    <property type="project" value="UniProtKB-UniRule"/>
</dbReference>
<dbReference type="HAMAP" id="MF_00858">
    <property type="entry name" value="CcmL"/>
    <property type="match status" value="1"/>
</dbReference>
<evidence type="ECO:0000256" key="7">
    <source>
        <dbReference type="HAMAP-Rule" id="MF_00858"/>
    </source>
</evidence>
<comment type="function">
    <text evidence="3 7">Probably forms vertices in the carboxysome, a polyhedral inclusion where RuBisCO (ribulose bisphosphate carboxylase, rbcL-rbcS) is sequestered. Has been modeled to induce curvature upon insertion into an otherwise flat hexagonal molecular layer of CcmK subunits.</text>
</comment>
<organism evidence="8 9">
    <name type="scientific">Waterburya agarophytonicola KI4</name>
    <dbReference type="NCBI Taxonomy" id="2874699"/>
    <lineage>
        <taxon>Bacteria</taxon>
        <taxon>Bacillati</taxon>
        <taxon>Cyanobacteriota</taxon>
        <taxon>Cyanophyceae</taxon>
        <taxon>Pleurocapsales</taxon>
        <taxon>Hyellaceae</taxon>
        <taxon>Waterburya</taxon>
        <taxon>Waterburya agarophytonicola</taxon>
    </lineage>
</organism>
<dbReference type="GO" id="GO:0015977">
    <property type="term" value="P:carbon fixation"/>
    <property type="evidence" value="ECO:0007669"/>
    <property type="project" value="UniProtKB-UniRule"/>
</dbReference>
<protein>
    <recommendedName>
        <fullName evidence="7">Carboxysome shell vertex protein CcmL</fullName>
    </recommendedName>
    <alternativeName>
        <fullName evidence="7">Carbon dioxide concentrating mechanism protein CcmL</fullName>
    </alternativeName>
</protein>
<name>A0A964BTC4_9CYAN</name>
<dbReference type="InterPro" id="IPR036677">
    <property type="entry name" value="EutN_CcmL_sf"/>
</dbReference>
<keyword evidence="9" id="KW-1185">Reference proteome</keyword>
<dbReference type="Pfam" id="PF03319">
    <property type="entry name" value="EutN_CcmL"/>
    <property type="match status" value="1"/>
</dbReference>
<keyword evidence="6" id="KW-1283">Bacterial microcompartment</keyword>
<dbReference type="CDD" id="cd01614">
    <property type="entry name" value="EutN_CcmL"/>
    <property type="match status" value="1"/>
</dbReference>
<dbReference type="PROSITE" id="PS51932">
    <property type="entry name" value="BMV"/>
    <property type="match status" value="1"/>
</dbReference>
<evidence type="ECO:0000256" key="4">
    <source>
        <dbReference type="ARBA" id="ARBA00023587"/>
    </source>
</evidence>
<evidence type="ECO:0000313" key="8">
    <source>
        <dbReference type="EMBL" id="MCC0177485.1"/>
    </source>
</evidence>
<keyword evidence="2 7" id="KW-0120">Carbon dioxide fixation</keyword>
<comment type="subcellular location">
    <subcellularLocation>
        <location evidence="4 7">Carboxysome</location>
    </subcellularLocation>
</comment>
<accession>A0A964BTC4</accession>
<dbReference type="Proteomes" id="UP000729733">
    <property type="component" value="Unassembled WGS sequence"/>
</dbReference>
<evidence type="ECO:0000313" key="9">
    <source>
        <dbReference type="Proteomes" id="UP000729733"/>
    </source>
</evidence>
<keyword evidence="1 7" id="KW-0602">Photosynthesis</keyword>
<comment type="subunit">
    <text evidence="7">Homopentamer. Interacts with full-length CcmM.</text>
</comment>
<dbReference type="GO" id="GO:0031470">
    <property type="term" value="C:carboxysome"/>
    <property type="evidence" value="ECO:0007669"/>
    <property type="project" value="UniProtKB-SubCell"/>
</dbReference>
<dbReference type="InterPro" id="IPR004992">
    <property type="entry name" value="EutN_CcmL"/>
</dbReference>
<comment type="domain">
    <text evidence="7">The tight homopentamer forms a pore with an opening of 4-5 Angstroms in diameter which opens into a wider tunnel at the base of the truncated pyramid. The pore is positively charged.</text>
</comment>
<sequence>MQIAQVRGTVVSTHKVPSMRGIKLLLVQYIDEEGQLLPKYEVAGDLIGAGVSEWVLISRGSAARIEVGQESKPLDATVVGIIDTVNVERNALYSKKEAERLL</sequence>
<dbReference type="SUPFAM" id="SSF159133">
    <property type="entry name" value="EutN/CcmL-like"/>
    <property type="match status" value="1"/>
</dbReference>
<keyword evidence="5 7" id="KW-1282">Carboxysome</keyword>
<evidence type="ECO:0000256" key="5">
    <source>
        <dbReference type="ARBA" id="ARBA00023669"/>
    </source>
</evidence>
<reference evidence="8" key="1">
    <citation type="journal article" date="2021" name="Antonie Van Leeuwenhoek">
        <title>Draft genome and description of Waterburya agarophytonicola gen. nov. sp. nov. (Pleurocapsales, Cyanobacteria): a seaweed symbiont.</title>
        <authorList>
            <person name="Bonthond G."/>
            <person name="Shalygin S."/>
            <person name="Bayer T."/>
            <person name="Weinberger F."/>
        </authorList>
    </citation>
    <scope>NUCLEOTIDE SEQUENCE</scope>
    <source>
        <strain evidence="8">KI4</strain>
    </source>
</reference>
<dbReference type="RefSeq" id="WP_229640549.1">
    <property type="nucleotide sequence ID" value="NZ_JADWDC010000023.1"/>
</dbReference>